<accession>A0A1I3R0P6</accession>
<evidence type="ECO:0000313" key="2">
    <source>
        <dbReference type="EMBL" id="SFJ38856.1"/>
    </source>
</evidence>
<evidence type="ECO:0000313" key="3">
    <source>
        <dbReference type="Proteomes" id="UP000199110"/>
    </source>
</evidence>
<name>A0A1I3R0P6_9RHOB</name>
<dbReference type="STRING" id="390807.SAMN04488095_2713"/>
<feature type="chain" id="PRO_5011555422" description="FG-GAP repeat-containing protein" evidence="1">
    <location>
        <begin position="19"/>
        <end position="139"/>
    </location>
</feature>
<proteinExistence type="predicted"/>
<feature type="signal peptide" evidence="1">
    <location>
        <begin position="1"/>
        <end position="18"/>
    </location>
</feature>
<evidence type="ECO:0008006" key="4">
    <source>
        <dbReference type="Google" id="ProtNLM"/>
    </source>
</evidence>
<dbReference type="OrthoDB" id="495539at2"/>
<dbReference type="AlphaFoldDB" id="A0A1I3R0P6"/>
<reference evidence="2 3" key="1">
    <citation type="submission" date="2016-10" db="EMBL/GenBank/DDBJ databases">
        <authorList>
            <person name="de Groot N.N."/>
        </authorList>
    </citation>
    <scope>NUCLEOTIDE SEQUENCE [LARGE SCALE GENOMIC DNA]</scope>
    <source>
        <strain evidence="2 3">DSM 19073</strain>
    </source>
</reference>
<organism evidence="2 3">
    <name type="scientific">Jannaschia pohangensis</name>
    <dbReference type="NCBI Taxonomy" id="390807"/>
    <lineage>
        <taxon>Bacteria</taxon>
        <taxon>Pseudomonadati</taxon>
        <taxon>Pseudomonadota</taxon>
        <taxon>Alphaproteobacteria</taxon>
        <taxon>Rhodobacterales</taxon>
        <taxon>Roseobacteraceae</taxon>
        <taxon>Jannaschia</taxon>
    </lineage>
</organism>
<dbReference type="EMBL" id="FORA01000003">
    <property type="protein sequence ID" value="SFJ38856.1"/>
    <property type="molecule type" value="Genomic_DNA"/>
</dbReference>
<dbReference type="Proteomes" id="UP000199110">
    <property type="component" value="Unassembled WGS sequence"/>
</dbReference>
<sequence>MRMRLALCLALLASPVAAQQSNAARYLVAEELAAACEDRGGQFESGIFETDFDGDGQLDLMLHHEGIVCNGVPGRSLFCGAQACTLKIWLRRGDLLKLADEALLASVTVDSATPPVVRGYQHGGQELAFRWTGTGFEVR</sequence>
<keyword evidence="3" id="KW-1185">Reference proteome</keyword>
<keyword evidence="1" id="KW-0732">Signal</keyword>
<protein>
    <recommendedName>
        <fullName evidence="4">FG-GAP repeat-containing protein</fullName>
    </recommendedName>
</protein>
<dbReference type="RefSeq" id="WP_092781658.1">
    <property type="nucleotide sequence ID" value="NZ_FORA01000003.1"/>
</dbReference>
<gene>
    <name evidence="2" type="ORF">SAMN04488095_2713</name>
</gene>
<evidence type="ECO:0000256" key="1">
    <source>
        <dbReference type="SAM" id="SignalP"/>
    </source>
</evidence>